<dbReference type="RefSeq" id="WP_066085681.1">
    <property type="nucleotide sequence ID" value="NZ_CP126114.1"/>
</dbReference>
<dbReference type="KEGG" id="nnv:QNH39_10510"/>
<organism evidence="1 2">
    <name type="scientific">Neobacillus novalis</name>
    <dbReference type="NCBI Taxonomy" id="220687"/>
    <lineage>
        <taxon>Bacteria</taxon>
        <taxon>Bacillati</taxon>
        <taxon>Bacillota</taxon>
        <taxon>Bacilli</taxon>
        <taxon>Bacillales</taxon>
        <taxon>Bacillaceae</taxon>
        <taxon>Neobacillus</taxon>
    </lineage>
</organism>
<dbReference type="AlphaFoldDB" id="A0AA95MRT8"/>
<sequence length="191" mass="22613">MSMYDIHGNEVTNYDLQNKGAWCGHGVRKENVFVNKYGWKLGLKINPEKERNIYAPDLSLIEFEQMLSDLKTQNTPFFTANKYGYDPQFTVTFNKKDADRYRENYPDIDIYFWVDWVPVRYYKKNTNPNYPDTDIQVNPMYGVWKVSFKDLDEIIKTSPLHAYQQRVNDTQGNAKHSYLINLLDSKIKKVI</sequence>
<protein>
    <submittedName>
        <fullName evidence="1">Uncharacterized protein</fullName>
    </submittedName>
</protein>
<dbReference type="EMBL" id="CP126114">
    <property type="protein sequence ID" value="WHY88232.1"/>
    <property type="molecule type" value="Genomic_DNA"/>
</dbReference>
<dbReference type="Proteomes" id="UP001178288">
    <property type="component" value="Chromosome"/>
</dbReference>
<reference evidence="1" key="1">
    <citation type="submission" date="2023-05" db="EMBL/GenBank/DDBJ databases">
        <title>Comparative genomics of Bacillaceae isolates and their secondary metabolite potential.</title>
        <authorList>
            <person name="Song L."/>
            <person name="Nielsen L.J."/>
            <person name="Mohite O."/>
            <person name="Xu X."/>
            <person name="Weber T."/>
            <person name="Kovacs A.T."/>
        </authorList>
    </citation>
    <scope>NUCLEOTIDE SEQUENCE</scope>
    <source>
        <strain evidence="1">XLM17</strain>
    </source>
</reference>
<accession>A0AA95MRT8</accession>
<gene>
    <name evidence="1" type="ORF">QNH39_10510</name>
</gene>
<evidence type="ECO:0000313" key="1">
    <source>
        <dbReference type="EMBL" id="WHY88232.1"/>
    </source>
</evidence>
<proteinExistence type="predicted"/>
<evidence type="ECO:0000313" key="2">
    <source>
        <dbReference type="Proteomes" id="UP001178288"/>
    </source>
</evidence>
<name>A0AA95MRT8_9BACI</name>
<keyword evidence="2" id="KW-1185">Reference proteome</keyword>